<keyword evidence="2 5" id="KW-0812">Transmembrane</keyword>
<dbReference type="Proteomes" id="UP000037460">
    <property type="component" value="Unassembled WGS sequence"/>
</dbReference>
<dbReference type="Pfam" id="PF03798">
    <property type="entry name" value="TRAM_LAG1_CLN8"/>
    <property type="match status" value="1"/>
</dbReference>
<protein>
    <recommendedName>
        <fullName evidence="8">TLC domain-containing protein</fullName>
    </recommendedName>
</protein>
<dbReference type="EMBL" id="JWZX01002557">
    <property type="protein sequence ID" value="KOO28535.1"/>
    <property type="molecule type" value="Genomic_DNA"/>
</dbReference>
<evidence type="ECO:0000256" key="3">
    <source>
        <dbReference type="ARBA" id="ARBA00022989"/>
    </source>
</evidence>
<keyword evidence="4 5" id="KW-0472">Membrane</keyword>
<gene>
    <name evidence="9" type="ORF">Ctob_006243</name>
</gene>
<dbReference type="GO" id="GO:0055088">
    <property type="term" value="P:lipid homeostasis"/>
    <property type="evidence" value="ECO:0007669"/>
    <property type="project" value="TreeGrafter"/>
</dbReference>
<evidence type="ECO:0000256" key="5">
    <source>
        <dbReference type="PROSITE-ProRule" id="PRU00205"/>
    </source>
</evidence>
<dbReference type="PANTHER" id="PTHR13439">
    <property type="entry name" value="CT120 PROTEIN"/>
    <property type="match status" value="1"/>
</dbReference>
<evidence type="ECO:0000256" key="7">
    <source>
        <dbReference type="SAM" id="Phobius"/>
    </source>
</evidence>
<evidence type="ECO:0000313" key="9">
    <source>
        <dbReference type="EMBL" id="KOO28535.1"/>
    </source>
</evidence>
<keyword evidence="6" id="KW-0175">Coiled coil</keyword>
<sequence>MFLASIALYINVLPRAFLEQLGLEQKLAPRQQLLSSTIAASFWACVGLLVIWHMVIAPGVATYEKRSKADKVFLANAFVSLFNAVTAPVLAVLGMRSVRWGDLENNMNAAPDDHALRAVGLSCGYMLYDTLYCLYYREMRSPLMIAHHVLPVLFWPYCMLNNRMLPLVLFFVLTEVTNIGQHTRILLEKFDLKHSQLYTVVGTSWVVLFFLVRIAPSPYLFFELVNGNFTLYSSLEYAVMFVTTPLPFVLNSYWFYLLVAGLSRVLERQKQVAAQQKADAAAAELQKAESERQKAESRKHR</sequence>
<evidence type="ECO:0000256" key="6">
    <source>
        <dbReference type="SAM" id="Coils"/>
    </source>
</evidence>
<proteinExistence type="predicted"/>
<comment type="subcellular location">
    <subcellularLocation>
        <location evidence="1">Membrane</location>
        <topology evidence="1">Multi-pass membrane protein</topology>
    </subcellularLocation>
</comment>
<feature type="transmembrane region" description="Helical" evidence="7">
    <location>
        <begin position="235"/>
        <end position="259"/>
    </location>
</feature>
<feature type="transmembrane region" description="Helical" evidence="7">
    <location>
        <begin position="73"/>
        <end position="95"/>
    </location>
</feature>
<name>A0A0M0JPX0_9EUKA</name>
<evidence type="ECO:0000256" key="1">
    <source>
        <dbReference type="ARBA" id="ARBA00004141"/>
    </source>
</evidence>
<feature type="domain" description="TLC" evidence="8">
    <location>
        <begin position="69"/>
        <end position="267"/>
    </location>
</feature>
<comment type="caution">
    <text evidence="9">The sequence shown here is derived from an EMBL/GenBank/DDBJ whole genome shotgun (WGS) entry which is preliminary data.</text>
</comment>
<organism evidence="9 10">
    <name type="scientific">Chrysochromulina tobinii</name>
    <dbReference type="NCBI Taxonomy" id="1460289"/>
    <lineage>
        <taxon>Eukaryota</taxon>
        <taxon>Haptista</taxon>
        <taxon>Haptophyta</taxon>
        <taxon>Prymnesiophyceae</taxon>
        <taxon>Prymnesiales</taxon>
        <taxon>Chrysochromulinaceae</taxon>
        <taxon>Chrysochromulina</taxon>
    </lineage>
</organism>
<dbReference type="AlphaFoldDB" id="A0A0M0JPX0"/>
<feature type="transmembrane region" description="Helical" evidence="7">
    <location>
        <begin position="197"/>
        <end position="215"/>
    </location>
</feature>
<dbReference type="OrthoDB" id="10266980at2759"/>
<keyword evidence="3 7" id="KW-1133">Transmembrane helix</keyword>
<evidence type="ECO:0000256" key="4">
    <source>
        <dbReference type="ARBA" id="ARBA00023136"/>
    </source>
</evidence>
<reference evidence="10" key="1">
    <citation type="journal article" date="2015" name="PLoS Genet.">
        <title>Genome Sequence and Transcriptome Analyses of Chrysochromulina tobin: Metabolic Tools for Enhanced Algal Fitness in the Prominent Order Prymnesiales (Haptophyceae).</title>
        <authorList>
            <person name="Hovde B.T."/>
            <person name="Deodato C.R."/>
            <person name="Hunsperger H.M."/>
            <person name="Ryken S.A."/>
            <person name="Yost W."/>
            <person name="Jha R.K."/>
            <person name="Patterson J."/>
            <person name="Monnat R.J. Jr."/>
            <person name="Barlow S.B."/>
            <person name="Starkenburg S.R."/>
            <person name="Cattolico R.A."/>
        </authorList>
    </citation>
    <scope>NUCLEOTIDE SEQUENCE</scope>
    <source>
        <strain evidence="10">CCMP291</strain>
    </source>
</reference>
<accession>A0A0M0JPX0</accession>
<dbReference type="InterPro" id="IPR006634">
    <property type="entry name" value="TLC-dom"/>
</dbReference>
<evidence type="ECO:0000259" key="8">
    <source>
        <dbReference type="PROSITE" id="PS50922"/>
    </source>
</evidence>
<dbReference type="PANTHER" id="PTHR13439:SF0">
    <property type="entry name" value="TOPOISOMERASE I DAMAGE AFFECTED PROTEIN 4"/>
    <property type="match status" value="1"/>
</dbReference>
<dbReference type="InterPro" id="IPR050846">
    <property type="entry name" value="TLCD"/>
</dbReference>
<evidence type="ECO:0000256" key="2">
    <source>
        <dbReference type="ARBA" id="ARBA00022692"/>
    </source>
</evidence>
<dbReference type="PROSITE" id="PS50922">
    <property type="entry name" value="TLC"/>
    <property type="match status" value="1"/>
</dbReference>
<feature type="coiled-coil region" evidence="6">
    <location>
        <begin position="266"/>
        <end position="300"/>
    </location>
</feature>
<feature type="transmembrane region" description="Helical" evidence="7">
    <location>
        <begin position="115"/>
        <end position="135"/>
    </location>
</feature>
<keyword evidence="10" id="KW-1185">Reference proteome</keyword>
<evidence type="ECO:0000313" key="10">
    <source>
        <dbReference type="Proteomes" id="UP000037460"/>
    </source>
</evidence>
<dbReference type="SMART" id="SM00724">
    <property type="entry name" value="TLC"/>
    <property type="match status" value="1"/>
</dbReference>
<dbReference type="GO" id="GO:0016020">
    <property type="term" value="C:membrane"/>
    <property type="evidence" value="ECO:0007669"/>
    <property type="project" value="UniProtKB-SubCell"/>
</dbReference>
<dbReference type="GO" id="GO:0005783">
    <property type="term" value="C:endoplasmic reticulum"/>
    <property type="evidence" value="ECO:0007669"/>
    <property type="project" value="TreeGrafter"/>
</dbReference>
<feature type="transmembrane region" description="Helical" evidence="7">
    <location>
        <begin position="34"/>
        <end position="61"/>
    </location>
</feature>